<protein>
    <submittedName>
        <fullName evidence="2">Lysophospholipid acyltransferase</fullName>
    </submittedName>
</protein>
<dbReference type="EMBL" id="CP110820">
    <property type="protein sequence ID" value="WPX96515.1"/>
    <property type="molecule type" value="Genomic_DNA"/>
</dbReference>
<evidence type="ECO:0000259" key="1">
    <source>
        <dbReference type="Pfam" id="PF04028"/>
    </source>
</evidence>
<proteinExistence type="predicted"/>
<reference evidence="2 3" key="1">
    <citation type="submission" date="2022-11" db="EMBL/GenBank/DDBJ databases">
        <title>Host association and intracellularity evolved multiple times independently in the Rickettsiales.</title>
        <authorList>
            <person name="Castelli M."/>
            <person name="Nardi T."/>
            <person name="Gammuto L."/>
            <person name="Bellinzona G."/>
            <person name="Sabaneyeva E."/>
            <person name="Potekhin A."/>
            <person name="Serra V."/>
            <person name="Petroni G."/>
            <person name="Sassera D."/>
        </authorList>
    </citation>
    <scope>NUCLEOTIDE SEQUENCE [LARGE SCALE GENOMIC DNA]</scope>
    <source>
        <strain evidence="2 3">NDG2</strain>
    </source>
</reference>
<sequence length="202" mass="23154">MARTVHLYLKVLFLTSKIQVEIDDGAKAVLESQKTCFVALWHGRILIFPKIMQEYGFFKVLTSIHNDGKYIDKFINLYGHKTIRGSTYKGGMSATKQIVKDISNNKRIVIIPDGPRGPRYKVNSAITNIAAKFNIPIIHVSFSSTKVKILNTWDKFMIPLPFSKIFVNISLPVYFKERNEQKLENLMLEQMQALDSICEIQV</sequence>
<accession>A0ABZ0UR67</accession>
<organism evidence="2 3">
    <name type="scientific">Candidatus Bandiella euplotis</name>
    <dbReference type="NCBI Taxonomy" id="1664265"/>
    <lineage>
        <taxon>Bacteria</taxon>
        <taxon>Pseudomonadati</taxon>
        <taxon>Pseudomonadota</taxon>
        <taxon>Alphaproteobacteria</taxon>
        <taxon>Rickettsiales</taxon>
        <taxon>Candidatus Midichloriaceae</taxon>
        <taxon>Candidatus Bandiella</taxon>
    </lineage>
</organism>
<gene>
    <name evidence="2" type="ORF">Bandiella_00631</name>
</gene>
<evidence type="ECO:0000313" key="2">
    <source>
        <dbReference type="EMBL" id="WPX96515.1"/>
    </source>
</evidence>
<keyword evidence="2" id="KW-0808">Transferase</keyword>
<evidence type="ECO:0000313" key="3">
    <source>
        <dbReference type="Proteomes" id="UP001327219"/>
    </source>
</evidence>
<dbReference type="GO" id="GO:0016746">
    <property type="term" value="F:acyltransferase activity"/>
    <property type="evidence" value="ECO:0007669"/>
    <property type="project" value="UniProtKB-KW"/>
</dbReference>
<name>A0ABZ0UR67_9RICK</name>
<keyword evidence="2" id="KW-0012">Acyltransferase</keyword>
<feature type="domain" description="DUF374" evidence="1">
    <location>
        <begin position="59"/>
        <end position="119"/>
    </location>
</feature>
<dbReference type="Pfam" id="PF04028">
    <property type="entry name" value="DUF374"/>
    <property type="match status" value="1"/>
</dbReference>
<dbReference type="Proteomes" id="UP001327219">
    <property type="component" value="Chromosome"/>
</dbReference>
<keyword evidence="3" id="KW-1185">Reference proteome</keyword>
<dbReference type="InterPro" id="IPR007172">
    <property type="entry name" value="DUF374"/>
</dbReference>